<dbReference type="GO" id="GO:0000977">
    <property type="term" value="F:RNA polymerase II transcription regulatory region sequence-specific DNA binding"/>
    <property type="evidence" value="ECO:0007669"/>
    <property type="project" value="TreeGrafter"/>
</dbReference>
<dbReference type="PROSITE" id="PS50157">
    <property type="entry name" value="ZINC_FINGER_C2H2_2"/>
    <property type="match status" value="2"/>
</dbReference>
<sequence length="141" mass="15926">MQNNKGFTGVSLKPSSTIPSPINIQLCNVSSDGFTCNKCGLVFKSSSELKMHGIILDKPVKCSMCNEHFSTTIGMKKHYGKVHAKYRPSRCNLCKKRFRNKYAAKRHLLQVHEEVSRISCALCGKILYNKFSLSRHSQICK</sequence>
<dbReference type="AlphaFoldDB" id="A0A1R2CYA0"/>
<evidence type="ECO:0000256" key="1">
    <source>
        <dbReference type="ARBA" id="ARBA00022723"/>
    </source>
</evidence>
<dbReference type="EMBL" id="MPUH01000033">
    <property type="protein sequence ID" value="OMJ93984.1"/>
    <property type="molecule type" value="Genomic_DNA"/>
</dbReference>
<dbReference type="SUPFAM" id="SSF57667">
    <property type="entry name" value="beta-beta-alpha zinc fingers"/>
    <property type="match status" value="2"/>
</dbReference>
<dbReference type="Pfam" id="PF13451">
    <property type="entry name" value="zf_Tbcl"/>
    <property type="match status" value="1"/>
</dbReference>
<dbReference type="Gene3D" id="3.30.160.60">
    <property type="entry name" value="Classic Zinc Finger"/>
    <property type="match status" value="2"/>
</dbReference>
<feature type="domain" description="C2H2-type" evidence="6">
    <location>
        <begin position="60"/>
        <end position="88"/>
    </location>
</feature>
<dbReference type="SMART" id="SM00355">
    <property type="entry name" value="ZnF_C2H2"/>
    <property type="match status" value="4"/>
</dbReference>
<name>A0A1R2CYA0_9CILI</name>
<dbReference type="GO" id="GO:0005634">
    <property type="term" value="C:nucleus"/>
    <property type="evidence" value="ECO:0007669"/>
    <property type="project" value="TreeGrafter"/>
</dbReference>
<feature type="domain" description="C2H2-type" evidence="6">
    <location>
        <begin position="34"/>
        <end position="52"/>
    </location>
</feature>
<dbReference type="Proteomes" id="UP000187209">
    <property type="component" value="Unassembled WGS sequence"/>
</dbReference>
<dbReference type="PANTHER" id="PTHR24379:SF127">
    <property type="entry name" value="BLOODY FINGERS-RELATED"/>
    <property type="match status" value="1"/>
</dbReference>
<evidence type="ECO:0000256" key="4">
    <source>
        <dbReference type="ARBA" id="ARBA00022833"/>
    </source>
</evidence>
<dbReference type="GO" id="GO:0000981">
    <property type="term" value="F:DNA-binding transcription factor activity, RNA polymerase II-specific"/>
    <property type="evidence" value="ECO:0007669"/>
    <property type="project" value="TreeGrafter"/>
</dbReference>
<organism evidence="7 8">
    <name type="scientific">Stentor coeruleus</name>
    <dbReference type="NCBI Taxonomy" id="5963"/>
    <lineage>
        <taxon>Eukaryota</taxon>
        <taxon>Sar</taxon>
        <taxon>Alveolata</taxon>
        <taxon>Ciliophora</taxon>
        <taxon>Postciliodesmatophora</taxon>
        <taxon>Heterotrichea</taxon>
        <taxon>Heterotrichida</taxon>
        <taxon>Stentoridae</taxon>
        <taxon>Stentor</taxon>
    </lineage>
</organism>
<accession>A0A1R2CYA0</accession>
<dbReference type="InterPro" id="IPR025306">
    <property type="entry name" value="Zn-bnd_dom_prob"/>
</dbReference>
<evidence type="ECO:0000256" key="5">
    <source>
        <dbReference type="PROSITE-ProRule" id="PRU00042"/>
    </source>
</evidence>
<reference evidence="7 8" key="1">
    <citation type="submission" date="2016-11" db="EMBL/GenBank/DDBJ databases">
        <title>The macronuclear genome of Stentor coeruleus: a giant cell with tiny introns.</title>
        <authorList>
            <person name="Slabodnick M."/>
            <person name="Ruby J.G."/>
            <person name="Reiff S.B."/>
            <person name="Swart E.C."/>
            <person name="Gosai S."/>
            <person name="Prabakaran S."/>
            <person name="Witkowska E."/>
            <person name="Larue G.E."/>
            <person name="Fisher S."/>
            <person name="Freeman R.M."/>
            <person name="Gunawardena J."/>
            <person name="Chu W."/>
            <person name="Stover N.A."/>
            <person name="Gregory B.D."/>
            <person name="Nowacki M."/>
            <person name="Derisi J."/>
            <person name="Roy S.W."/>
            <person name="Marshall W.F."/>
            <person name="Sood P."/>
        </authorList>
    </citation>
    <scope>NUCLEOTIDE SEQUENCE [LARGE SCALE GENOMIC DNA]</scope>
    <source>
        <strain evidence="7">WM001</strain>
    </source>
</reference>
<evidence type="ECO:0000313" key="8">
    <source>
        <dbReference type="Proteomes" id="UP000187209"/>
    </source>
</evidence>
<comment type="caution">
    <text evidence="7">The sequence shown here is derived from an EMBL/GenBank/DDBJ whole genome shotgun (WGS) entry which is preliminary data.</text>
</comment>
<dbReference type="InterPro" id="IPR013087">
    <property type="entry name" value="Znf_C2H2_type"/>
</dbReference>
<dbReference type="PROSITE" id="PS00028">
    <property type="entry name" value="ZINC_FINGER_C2H2_1"/>
    <property type="match status" value="2"/>
</dbReference>
<keyword evidence="4" id="KW-0862">Zinc</keyword>
<protein>
    <recommendedName>
        <fullName evidence="6">C2H2-type domain-containing protein</fullName>
    </recommendedName>
</protein>
<keyword evidence="2" id="KW-0677">Repeat</keyword>
<keyword evidence="8" id="KW-1185">Reference proteome</keyword>
<dbReference type="InterPro" id="IPR036236">
    <property type="entry name" value="Znf_C2H2_sf"/>
</dbReference>
<evidence type="ECO:0000256" key="3">
    <source>
        <dbReference type="ARBA" id="ARBA00022771"/>
    </source>
</evidence>
<evidence type="ECO:0000313" key="7">
    <source>
        <dbReference type="EMBL" id="OMJ93984.1"/>
    </source>
</evidence>
<gene>
    <name evidence="7" type="ORF">SteCoe_2893</name>
</gene>
<dbReference type="PANTHER" id="PTHR24379">
    <property type="entry name" value="KRAB AND ZINC FINGER DOMAIN-CONTAINING"/>
    <property type="match status" value="1"/>
</dbReference>
<evidence type="ECO:0000256" key="2">
    <source>
        <dbReference type="ARBA" id="ARBA00022737"/>
    </source>
</evidence>
<keyword evidence="1" id="KW-0479">Metal-binding</keyword>
<keyword evidence="3 5" id="KW-0863">Zinc-finger</keyword>
<dbReference type="OrthoDB" id="3533395at2759"/>
<dbReference type="GO" id="GO:0008270">
    <property type="term" value="F:zinc ion binding"/>
    <property type="evidence" value="ECO:0007669"/>
    <property type="project" value="UniProtKB-KW"/>
</dbReference>
<dbReference type="Pfam" id="PF00096">
    <property type="entry name" value="zf-C2H2"/>
    <property type="match status" value="1"/>
</dbReference>
<evidence type="ECO:0000259" key="6">
    <source>
        <dbReference type="PROSITE" id="PS50157"/>
    </source>
</evidence>
<proteinExistence type="predicted"/>